<dbReference type="Proteomes" id="UP000789706">
    <property type="component" value="Unassembled WGS sequence"/>
</dbReference>
<name>A0A9N8V7A7_9GLOM</name>
<accession>A0A9N8V7A7</accession>
<evidence type="ECO:0000313" key="3">
    <source>
        <dbReference type="Proteomes" id="UP000789706"/>
    </source>
</evidence>
<organism evidence="2 3">
    <name type="scientific">Diversispora eburnea</name>
    <dbReference type="NCBI Taxonomy" id="1213867"/>
    <lineage>
        <taxon>Eukaryota</taxon>
        <taxon>Fungi</taxon>
        <taxon>Fungi incertae sedis</taxon>
        <taxon>Mucoromycota</taxon>
        <taxon>Glomeromycotina</taxon>
        <taxon>Glomeromycetes</taxon>
        <taxon>Diversisporales</taxon>
        <taxon>Diversisporaceae</taxon>
        <taxon>Diversispora</taxon>
    </lineage>
</organism>
<keyword evidence="3" id="KW-1185">Reference proteome</keyword>
<reference evidence="2" key="1">
    <citation type="submission" date="2021-06" db="EMBL/GenBank/DDBJ databases">
        <authorList>
            <person name="Kallberg Y."/>
            <person name="Tangrot J."/>
            <person name="Rosling A."/>
        </authorList>
    </citation>
    <scope>NUCLEOTIDE SEQUENCE</scope>
    <source>
        <strain evidence="2">AZ414A</strain>
    </source>
</reference>
<protein>
    <submittedName>
        <fullName evidence="2">2341_t:CDS:1</fullName>
    </submittedName>
</protein>
<sequence>MAAENFCRSILSLGKYLPVLLVLILIGWSYYAFVFRLCIHYEFNENITQVPIAIEYYSVHHEDEFIPSIDLNISFLILGGGVFSIGLFGFLIYHTNLILHNRTTLESLKHYKITHDVEEGDRDDSGRDENMLNIFDIDEYISDEDIFTMNNFENNFDRANFIQVMGPTWYLWFFPIKNSLGDGKTWPVNYEKYNELYGSRTS</sequence>
<keyword evidence="1" id="KW-0812">Transmembrane</keyword>
<evidence type="ECO:0000313" key="2">
    <source>
        <dbReference type="EMBL" id="CAG8442660.1"/>
    </source>
</evidence>
<dbReference type="EMBL" id="CAJVPK010000070">
    <property type="protein sequence ID" value="CAG8442660.1"/>
    <property type="molecule type" value="Genomic_DNA"/>
</dbReference>
<comment type="caution">
    <text evidence="2">The sequence shown here is derived from an EMBL/GenBank/DDBJ whole genome shotgun (WGS) entry which is preliminary data.</text>
</comment>
<proteinExistence type="predicted"/>
<dbReference type="OrthoDB" id="9909019at2759"/>
<dbReference type="AlphaFoldDB" id="A0A9N8V7A7"/>
<gene>
    <name evidence="2" type="ORF">DEBURN_LOCUS1565</name>
</gene>
<keyword evidence="1" id="KW-1133">Transmembrane helix</keyword>
<evidence type="ECO:0000256" key="1">
    <source>
        <dbReference type="SAM" id="Phobius"/>
    </source>
</evidence>
<feature type="transmembrane region" description="Helical" evidence="1">
    <location>
        <begin position="16"/>
        <end position="33"/>
    </location>
</feature>
<keyword evidence="1" id="KW-0472">Membrane</keyword>
<feature type="transmembrane region" description="Helical" evidence="1">
    <location>
        <begin position="73"/>
        <end position="93"/>
    </location>
</feature>